<protein>
    <submittedName>
        <fullName evidence="1">Uncharacterized protein</fullName>
    </submittedName>
</protein>
<gene>
    <name evidence="1" type="ORF">TCEB3V08_LOCUS5880</name>
</gene>
<dbReference type="EMBL" id="OC318247">
    <property type="protein sequence ID" value="CAD7401160.1"/>
    <property type="molecule type" value="Genomic_DNA"/>
</dbReference>
<proteinExistence type="predicted"/>
<name>A0A7R9GXH3_TIMCR</name>
<accession>A0A7R9GXH3</accession>
<evidence type="ECO:0000313" key="1">
    <source>
        <dbReference type="EMBL" id="CAD7401160.1"/>
    </source>
</evidence>
<reference evidence="1" key="1">
    <citation type="submission" date="2020-11" db="EMBL/GenBank/DDBJ databases">
        <authorList>
            <person name="Tran Van P."/>
        </authorList>
    </citation>
    <scope>NUCLEOTIDE SEQUENCE</scope>
</reference>
<organism evidence="1">
    <name type="scientific">Timema cristinae</name>
    <name type="common">Walking stick</name>
    <dbReference type="NCBI Taxonomy" id="61476"/>
    <lineage>
        <taxon>Eukaryota</taxon>
        <taxon>Metazoa</taxon>
        <taxon>Ecdysozoa</taxon>
        <taxon>Arthropoda</taxon>
        <taxon>Hexapoda</taxon>
        <taxon>Insecta</taxon>
        <taxon>Pterygota</taxon>
        <taxon>Neoptera</taxon>
        <taxon>Polyneoptera</taxon>
        <taxon>Phasmatodea</taxon>
        <taxon>Timematodea</taxon>
        <taxon>Timematoidea</taxon>
        <taxon>Timematidae</taxon>
        <taxon>Timema</taxon>
    </lineage>
</organism>
<sequence length="398" mass="44958">MKNNVEAPRRYAWPDTELSSFFGWLDTCSILAVGRLGRVAQSVRYFFGERRSAIVFCAMCWSSESGPLGLVVTHGGAIRTRTESLEHIQERQGGSGSSVSAGRAVENTYSFCKLAFCKTIADECQPFLQRFQTSKPMTPYLFEAVEKLLRYLMNRCVKPDLMKCTGPKLLSIDTKKSENLILSKNIDIGFATKRLLGETAITVTERQKLEFIHECRSMLTTMIAKLQEKSPLKQKAVRGLSSLDPCVIQHSPQLAQKRFSFLLEELNHANIINDVLAENAKKEYLHFCNLKKSELQEIFRPCDQFSDEVGLDTIYGSFLIGEANYKHLWEVIKICLVLLHGNATVEGGFSVNKSLLVENMHEKTVTAQRHIHDEIQEAGGIKNIHISKKMLDYVRGAR</sequence>
<dbReference type="AlphaFoldDB" id="A0A7R9GXH3"/>